<dbReference type="SMART" id="SM00382">
    <property type="entry name" value="AAA"/>
    <property type="match status" value="1"/>
</dbReference>
<evidence type="ECO:0000256" key="8">
    <source>
        <dbReference type="ARBA" id="ARBA00023163"/>
    </source>
</evidence>
<dbReference type="PROSITE" id="PS50110">
    <property type="entry name" value="RESPONSE_REGULATORY"/>
    <property type="match status" value="1"/>
</dbReference>
<dbReference type="GO" id="GO:0000160">
    <property type="term" value="P:phosphorelay signal transduction system"/>
    <property type="evidence" value="ECO:0007669"/>
    <property type="project" value="UniProtKB-KW"/>
</dbReference>
<evidence type="ECO:0000256" key="7">
    <source>
        <dbReference type="ARBA" id="ARBA00023159"/>
    </source>
</evidence>
<keyword evidence="8" id="KW-0804">Transcription</keyword>
<evidence type="ECO:0000256" key="5">
    <source>
        <dbReference type="ARBA" id="ARBA00023015"/>
    </source>
</evidence>
<dbReference type="CDD" id="cd00009">
    <property type="entry name" value="AAA"/>
    <property type="match status" value="1"/>
</dbReference>
<keyword evidence="5" id="KW-0805">Transcription regulation</keyword>
<evidence type="ECO:0000256" key="2">
    <source>
        <dbReference type="ARBA" id="ARBA00022741"/>
    </source>
</evidence>
<dbReference type="InterPro" id="IPR002197">
    <property type="entry name" value="HTH_Fis"/>
</dbReference>
<evidence type="ECO:0000313" key="13">
    <source>
        <dbReference type="Proteomes" id="UP000323300"/>
    </source>
</evidence>
<dbReference type="SMART" id="SM00448">
    <property type="entry name" value="REC"/>
    <property type="match status" value="1"/>
</dbReference>
<dbReference type="InterPro" id="IPR027417">
    <property type="entry name" value="P-loop_NTPase"/>
</dbReference>
<dbReference type="InterPro" id="IPR025944">
    <property type="entry name" value="Sigma_54_int_dom_CS"/>
</dbReference>
<feature type="domain" description="Sigma-54 factor interaction" evidence="10">
    <location>
        <begin position="142"/>
        <end position="371"/>
    </location>
</feature>
<dbReference type="FunFam" id="3.40.50.2300:FF:000018">
    <property type="entry name" value="DNA-binding transcriptional regulator NtrC"/>
    <property type="match status" value="1"/>
</dbReference>
<proteinExistence type="predicted"/>
<dbReference type="InterPro" id="IPR001789">
    <property type="entry name" value="Sig_transdc_resp-reg_receiver"/>
</dbReference>
<sequence>MRQRVLFADDDAAMRQSASDWLEMSGFAVDTADDGDQAFRSLREQRYDVVIADVRMPRIDGMELLVMVEEFDPQLPIILLTGHGDIALAVEAMRRGAHDFLEKPYDADHLVAVVERASAARRMSDELIRLRNADAAGIEGRFVGTSPGAQAVRARIEQLKDLDIDVLIRGETGTGKEVAARALHDFGRRGRRPFVAINCAAIPETVFESEMFGHHRGAFTGASDKRVGKIEYADGGTVLLDEIESMPLSLQAKMLRVIQERVVEPLGGNREVPSDVRFIAASKVDLKVESEAGRFRSDLYFRLSTVELHIPPLRNRREDIAMLFKLFVAAAADRHKVEPPELRPATLDRLSAQNWPGNVRELKAAAERFSLGLAIDGNNTLGAGQQPPGTLPERLVAFETQLIREALEACGGSTQAAATRLGIPVRTLNEKIARYGVVRAI</sequence>
<dbReference type="Gene3D" id="1.10.8.60">
    <property type="match status" value="1"/>
</dbReference>
<dbReference type="Gene3D" id="3.40.50.300">
    <property type="entry name" value="P-loop containing nucleotide triphosphate hydrolases"/>
    <property type="match status" value="1"/>
</dbReference>
<dbReference type="GO" id="GO:0006355">
    <property type="term" value="P:regulation of DNA-templated transcription"/>
    <property type="evidence" value="ECO:0007669"/>
    <property type="project" value="InterPro"/>
</dbReference>
<keyword evidence="13" id="KW-1185">Reference proteome</keyword>
<dbReference type="PANTHER" id="PTHR32071">
    <property type="entry name" value="TRANSCRIPTIONAL REGULATORY PROTEIN"/>
    <property type="match status" value="1"/>
</dbReference>
<keyword evidence="7" id="KW-0010">Activator</keyword>
<evidence type="ECO:0000313" key="12">
    <source>
        <dbReference type="EMBL" id="SFK23849.1"/>
    </source>
</evidence>
<dbReference type="Pfam" id="PF00158">
    <property type="entry name" value="Sigma54_activat"/>
    <property type="match status" value="1"/>
</dbReference>
<dbReference type="Pfam" id="PF02954">
    <property type="entry name" value="HTH_8"/>
    <property type="match status" value="1"/>
</dbReference>
<dbReference type="SUPFAM" id="SSF52540">
    <property type="entry name" value="P-loop containing nucleoside triphosphate hydrolases"/>
    <property type="match status" value="1"/>
</dbReference>
<keyword evidence="2" id="KW-0547">Nucleotide-binding</keyword>
<keyword evidence="1 9" id="KW-0597">Phosphoprotein</keyword>
<dbReference type="InterPro" id="IPR025943">
    <property type="entry name" value="Sigma_54_int_dom_ATP-bd_2"/>
</dbReference>
<dbReference type="InterPro" id="IPR002078">
    <property type="entry name" value="Sigma_54_int"/>
</dbReference>
<keyword evidence="6" id="KW-0238">DNA-binding</keyword>
<dbReference type="SUPFAM" id="SSF52172">
    <property type="entry name" value="CheY-like"/>
    <property type="match status" value="1"/>
</dbReference>
<dbReference type="InterPro" id="IPR011006">
    <property type="entry name" value="CheY-like_superfamily"/>
</dbReference>
<evidence type="ECO:0000256" key="1">
    <source>
        <dbReference type="ARBA" id="ARBA00022553"/>
    </source>
</evidence>
<dbReference type="Gene3D" id="3.40.50.2300">
    <property type="match status" value="1"/>
</dbReference>
<feature type="modified residue" description="4-aspartylphosphate" evidence="9">
    <location>
        <position position="53"/>
    </location>
</feature>
<dbReference type="Proteomes" id="UP000323300">
    <property type="component" value="Unassembled WGS sequence"/>
</dbReference>
<feature type="domain" description="Response regulatory" evidence="11">
    <location>
        <begin position="4"/>
        <end position="118"/>
    </location>
</feature>
<keyword evidence="3" id="KW-0067">ATP-binding</keyword>
<dbReference type="AlphaFoldDB" id="A0A1I3XX38"/>
<evidence type="ECO:0000259" key="10">
    <source>
        <dbReference type="PROSITE" id="PS50045"/>
    </source>
</evidence>
<dbReference type="EMBL" id="FOSL01000004">
    <property type="protein sequence ID" value="SFK23849.1"/>
    <property type="molecule type" value="Genomic_DNA"/>
</dbReference>
<protein>
    <submittedName>
        <fullName evidence="12">Two-component system, NtrC family, C4-dicarboxylate transport response regulator DctD</fullName>
    </submittedName>
</protein>
<reference evidence="12 13" key="1">
    <citation type="submission" date="2016-10" db="EMBL/GenBank/DDBJ databases">
        <authorList>
            <person name="Varghese N."/>
            <person name="Submissions S."/>
        </authorList>
    </citation>
    <scope>NUCLEOTIDE SEQUENCE [LARGE SCALE GENOMIC DNA]</scope>
    <source>
        <strain evidence="12 13">DSM 21822</strain>
    </source>
</reference>
<evidence type="ECO:0000256" key="4">
    <source>
        <dbReference type="ARBA" id="ARBA00023012"/>
    </source>
</evidence>
<dbReference type="GO" id="GO:0043565">
    <property type="term" value="F:sequence-specific DNA binding"/>
    <property type="evidence" value="ECO:0007669"/>
    <property type="project" value="InterPro"/>
</dbReference>
<dbReference type="PRINTS" id="PR01590">
    <property type="entry name" value="HTHFIS"/>
</dbReference>
<gene>
    <name evidence="12" type="ORF">SAMN04488498_1046</name>
</gene>
<name>A0A1I3XX38_9HYPH</name>
<dbReference type="InterPro" id="IPR058031">
    <property type="entry name" value="AAA_lid_NorR"/>
</dbReference>
<dbReference type="PROSITE" id="PS00676">
    <property type="entry name" value="SIGMA54_INTERACT_2"/>
    <property type="match status" value="1"/>
</dbReference>
<evidence type="ECO:0000256" key="9">
    <source>
        <dbReference type="PROSITE-ProRule" id="PRU00169"/>
    </source>
</evidence>
<dbReference type="PROSITE" id="PS50045">
    <property type="entry name" value="SIGMA54_INTERACT_4"/>
    <property type="match status" value="1"/>
</dbReference>
<evidence type="ECO:0000256" key="6">
    <source>
        <dbReference type="ARBA" id="ARBA00023125"/>
    </source>
</evidence>
<dbReference type="SUPFAM" id="SSF46689">
    <property type="entry name" value="Homeodomain-like"/>
    <property type="match status" value="1"/>
</dbReference>
<evidence type="ECO:0000259" key="11">
    <source>
        <dbReference type="PROSITE" id="PS50110"/>
    </source>
</evidence>
<dbReference type="GO" id="GO:0005524">
    <property type="term" value="F:ATP binding"/>
    <property type="evidence" value="ECO:0007669"/>
    <property type="project" value="UniProtKB-KW"/>
</dbReference>
<dbReference type="InterPro" id="IPR009057">
    <property type="entry name" value="Homeodomain-like_sf"/>
</dbReference>
<dbReference type="InterPro" id="IPR003593">
    <property type="entry name" value="AAA+_ATPase"/>
</dbReference>
<dbReference type="PROSITE" id="PS00688">
    <property type="entry name" value="SIGMA54_INTERACT_3"/>
    <property type="match status" value="1"/>
</dbReference>
<dbReference type="Pfam" id="PF00072">
    <property type="entry name" value="Response_reg"/>
    <property type="match status" value="1"/>
</dbReference>
<organism evidence="12 13">
    <name type="scientific">Neomesorhizobium albiziae</name>
    <dbReference type="NCBI Taxonomy" id="335020"/>
    <lineage>
        <taxon>Bacteria</taxon>
        <taxon>Pseudomonadati</taxon>
        <taxon>Pseudomonadota</taxon>
        <taxon>Alphaproteobacteria</taxon>
        <taxon>Hyphomicrobiales</taxon>
        <taxon>Phyllobacteriaceae</taxon>
        <taxon>Neomesorhizobium</taxon>
    </lineage>
</organism>
<dbReference type="Gene3D" id="1.10.10.60">
    <property type="entry name" value="Homeodomain-like"/>
    <property type="match status" value="1"/>
</dbReference>
<dbReference type="OrthoDB" id="9804019at2"/>
<dbReference type="PANTHER" id="PTHR32071:SF57">
    <property type="entry name" value="C4-DICARBOXYLATE TRANSPORT TRANSCRIPTIONAL REGULATORY PROTEIN DCTD"/>
    <property type="match status" value="1"/>
</dbReference>
<keyword evidence="4" id="KW-0902">Two-component regulatory system</keyword>
<accession>A0A1I3XX38</accession>
<dbReference type="Pfam" id="PF25601">
    <property type="entry name" value="AAA_lid_14"/>
    <property type="match status" value="1"/>
</dbReference>
<dbReference type="FunFam" id="3.40.50.300:FF:000006">
    <property type="entry name" value="DNA-binding transcriptional regulator NtrC"/>
    <property type="match status" value="1"/>
</dbReference>
<evidence type="ECO:0000256" key="3">
    <source>
        <dbReference type="ARBA" id="ARBA00022840"/>
    </source>
</evidence>